<gene>
    <name evidence="1" type="ORF">VNO77_31643</name>
</gene>
<proteinExistence type="predicted"/>
<evidence type="ECO:0000313" key="2">
    <source>
        <dbReference type="Proteomes" id="UP001367508"/>
    </source>
</evidence>
<evidence type="ECO:0000313" key="1">
    <source>
        <dbReference type="EMBL" id="KAK7321224.1"/>
    </source>
</evidence>
<name>A0AAN9KPT8_CANGL</name>
<dbReference type="Proteomes" id="UP001367508">
    <property type="component" value="Unassembled WGS sequence"/>
</dbReference>
<sequence>MLIACRMVPIELNYLLWLLGNSRVLQGYLKEGMYSKDLYIYDTPNVRSYFWSHAPILAHELDLKDRERRREAPYLFTRRIRGFSITIAFLLLLAENENQPTP</sequence>
<comment type="caution">
    <text evidence="1">The sequence shown here is derived from an EMBL/GenBank/DDBJ whole genome shotgun (WGS) entry which is preliminary data.</text>
</comment>
<reference evidence="1 2" key="1">
    <citation type="submission" date="2024-01" db="EMBL/GenBank/DDBJ databases">
        <title>The genomes of 5 underutilized Papilionoideae crops provide insights into root nodulation and disease resistanc.</title>
        <authorList>
            <person name="Jiang F."/>
        </authorList>
    </citation>
    <scope>NUCLEOTIDE SEQUENCE [LARGE SCALE GENOMIC DNA]</scope>
    <source>
        <strain evidence="1">LVBAO_FW01</strain>
        <tissue evidence="1">Leaves</tissue>
    </source>
</reference>
<dbReference type="EMBL" id="JAYMYQ010000007">
    <property type="protein sequence ID" value="KAK7321224.1"/>
    <property type="molecule type" value="Genomic_DNA"/>
</dbReference>
<organism evidence="1 2">
    <name type="scientific">Canavalia gladiata</name>
    <name type="common">Sword bean</name>
    <name type="synonym">Dolichos gladiatus</name>
    <dbReference type="NCBI Taxonomy" id="3824"/>
    <lineage>
        <taxon>Eukaryota</taxon>
        <taxon>Viridiplantae</taxon>
        <taxon>Streptophyta</taxon>
        <taxon>Embryophyta</taxon>
        <taxon>Tracheophyta</taxon>
        <taxon>Spermatophyta</taxon>
        <taxon>Magnoliopsida</taxon>
        <taxon>eudicotyledons</taxon>
        <taxon>Gunneridae</taxon>
        <taxon>Pentapetalae</taxon>
        <taxon>rosids</taxon>
        <taxon>fabids</taxon>
        <taxon>Fabales</taxon>
        <taxon>Fabaceae</taxon>
        <taxon>Papilionoideae</taxon>
        <taxon>50 kb inversion clade</taxon>
        <taxon>NPAAA clade</taxon>
        <taxon>indigoferoid/millettioid clade</taxon>
        <taxon>Phaseoleae</taxon>
        <taxon>Canavalia</taxon>
    </lineage>
</organism>
<keyword evidence="2" id="KW-1185">Reference proteome</keyword>
<accession>A0AAN9KPT8</accession>
<dbReference type="AlphaFoldDB" id="A0AAN9KPT8"/>
<protein>
    <submittedName>
        <fullName evidence="1">Uncharacterized protein</fullName>
    </submittedName>
</protein>